<dbReference type="PROSITE" id="PS51462">
    <property type="entry name" value="NUDIX"/>
    <property type="match status" value="1"/>
</dbReference>
<dbReference type="RefSeq" id="WP_146363434.1">
    <property type="nucleotide sequence ID" value="NZ_CP042261.1"/>
</dbReference>
<dbReference type="PRINTS" id="PR00502">
    <property type="entry name" value="NUDIXFAMILY"/>
</dbReference>
<dbReference type="Proteomes" id="UP000318483">
    <property type="component" value="Chromosome"/>
</dbReference>
<reference evidence="12 13" key="1">
    <citation type="submission" date="2019-07" db="EMBL/GenBank/DDBJ databases">
        <title>Litoreibacter alkalisoli sp. nov., isolated from saline-alkaline soil.</title>
        <authorList>
            <person name="Wang S."/>
            <person name="Xu L."/>
            <person name="Xing Y.-T."/>
            <person name="Sun J.-Q."/>
        </authorList>
    </citation>
    <scope>NUCLEOTIDE SEQUENCE [LARGE SCALE GENOMIC DNA]</scope>
    <source>
        <strain evidence="12 13">LN3S51</strain>
    </source>
</reference>
<evidence type="ECO:0000256" key="6">
    <source>
        <dbReference type="ARBA" id="ARBA00022801"/>
    </source>
</evidence>
<comment type="catalytic activity">
    <reaction evidence="9">
        <text>a 5'-end NAD(+)-phospho-ribonucleoside in mRNA + H2O = a 5'-end phospho-adenosine-phospho-ribonucleoside in mRNA + beta-nicotinamide D-ribonucleotide + 2 H(+)</text>
        <dbReference type="Rhea" id="RHEA:60876"/>
        <dbReference type="Rhea" id="RHEA-COMP:15698"/>
        <dbReference type="Rhea" id="RHEA-COMP:15719"/>
        <dbReference type="ChEBI" id="CHEBI:14649"/>
        <dbReference type="ChEBI" id="CHEBI:15377"/>
        <dbReference type="ChEBI" id="CHEBI:15378"/>
        <dbReference type="ChEBI" id="CHEBI:144029"/>
        <dbReference type="ChEBI" id="CHEBI:144051"/>
    </reaction>
    <physiologicalReaction direction="left-to-right" evidence="9">
        <dbReference type="Rhea" id="RHEA:60877"/>
    </physiologicalReaction>
</comment>
<feature type="domain" description="Nudix hydrolase" evidence="11">
    <location>
        <begin position="149"/>
        <end position="272"/>
    </location>
</feature>
<keyword evidence="13" id="KW-1185">Reference proteome</keyword>
<keyword evidence="7" id="KW-0460">Magnesium</keyword>
<comment type="similarity">
    <text evidence="3">Belongs to the Nudix hydrolase family. NudC subfamily.</text>
</comment>
<evidence type="ECO:0000256" key="1">
    <source>
        <dbReference type="ARBA" id="ARBA00001946"/>
    </source>
</evidence>
<evidence type="ECO:0000259" key="11">
    <source>
        <dbReference type="PROSITE" id="PS51462"/>
    </source>
</evidence>
<evidence type="ECO:0000313" key="13">
    <source>
        <dbReference type="Proteomes" id="UP000318483"/>
    </source>
</evidence>
<dbReference type="InterPro" id="IPR020476">
    <property type="entry name" value="Nudix_hydrolase"/>
</dbReference>
<dbReference type="InterPro" id="IPR015797">
    <property type="entry name" value="NUDIX_hydrolase-like_dom_sf"/>
</dbReference>
<evidence type="ECO:0000256" key="4">
    <source>
        <dbReference type="ARBA" id="ARBA00012381"/>
    </source>
</evidence>
<dbReference type="PROSITE" id="PS00893">
    <property type="entry name" value="NUDIX_BOX"/>
    <property type="match status" value="1"/>
</dbReference>
<dbReference type="InterPro" id="IPR050241">
    <property type="entry name" value="NAD-cap_RNA_hydrolase_NudC"/>
</dbReference>
<dbReference type="GO" id="GO:0046872">
    <property type="term" value="F:metal ion binding"/>
    <property type="evidence" value="ECO:0007669"/>
    <property type="project" value="UniProtKB-KW"/>
</dbReference>
<dbReference type="PANTHER" id="PTHR42904">
    <property type="entry name" value="NUDIX HYDROLASE, NUDC SUBFAMILY"/>
    <property type="match status" value="1"/>
</dbReference>
<dbReference type="Pfam" id="PF09297">
    <property type="entry name" value="Zn_ribbon_NUD"/>
    <property type="match status" value="1"/>
</dbReference>
<evidence type="ECO:0000256" key="9">
    <source>
        <dbReference type="ARBA" id="ARBA00023679"/>
    </source>
</evidence>
<dbReference type="GO" id="GO:0019677">
    <property type="term" value="P:NAD+ catabolic process"/>
    <property type="evidence" value="ECO:0007669"/>
    <property type="project" value="TreeGrafter"/>
</dbReference>
<dbReference type="Pfam" id="PF09296">
    <property type="entry name" value="NUDIX-like"/>
    <property type="match status" value="1"/>
</dbReference>
<comment type="cofactor">
    <cofactor evidence="1">
        <name>Mg(2+)</name>
        <dbReference type="ChEBI" id="CHEBI:18420"/>
    </cofactor>
</comment>
<dbReference type="GO" id="GO:0035529">
    <property type="term" value="F:NADH pyrophosphatase activity"/>
    <property type="evidence" value="ECO:0007669"/>
    <property type="project" value="TreeGrafter"/>
</dbReference>
<dbReference type="InterPro" id="IPR000086">
    <property type="entry name" value="NUDIX_hydrolase_dom"/>
</dbReference>
<evidence type="ECO:0000256" key="7">
    <source>
        <dbReference type="ARBA" id="ARBA00022842"/>
    </source>
</evidence>
<keyword evidence="8" id="KW-0520">NAD</keyword>
<dbReference type="GO" id="GO:0006742">
    <property type="term" value="P:NADP+ catabolic process"/>
    <property type="evidence" value="ECO:0007669"/>
    <property type="project" value="TreeGrafter"/>
</dbReference>
<dbReference type="GO" id="GO:0005829">
    <property type="term" value="C:cytosol"/>
    <property type="evidence" value="ECO:0007669"/>
    <property type="project" value="TreeGrafter"/>
</dbReference>
<comment type="cofactor">
    <cofactor evidence="2">
        <name>Zn(2+)</name>
        <dbReference type="ChEBI" id="CHEBI:29105"/>
    </cofactor>
</comment>
<organism evidence="12 13">
    <name type="scientific">Qingshengfaniella alkalisoli</name>
    <dbReference type="NCBI Taxonomy" id="2599296"/>
    <lineage>
        <taxon>Bacteria</taxon>
        <taxon>Pseudomonadati</taxon>
        <taxon>Pseudomonadota</taxon>
        <taxon>Alphaproteobacteria</taxon>
        <taxon>Rhodobacterales</taxon>
        <taxon>Paracoccaceae</taxon>
        <taxon>Qingshengfaniella</taxon>
    </lineage>
</organism>
<dbReference type="PANTHER" id="PTHR42904:SF6">
    <property type="entry name" value="NAD-CAPPED RNA HYDROLASE NUDT12"/>
    <property type="match status" value="1"/>
</dbReference>
<evidence type="ECO:0000313" key="12">
    <source>
        <dbReference type="EMBL" id="QDY68625.1"/>
    </source>
</evidence>
<dbReference type="CDD" id="cd03429">
    <property type="entry name" value="NUDIX_NADH_pyrophosphatase_Nudt13"/>
    <property type="match status" value="1"/>
</dbReference>
<dbReference type="InterPro" id="IPR015376">
    <property type="entry name" value="Znr_NADH_PPase"/>
</dbReference>
<dbReference type="EMBL" id="CP042261">
    <property type="protein sequence ID" value="QDY68625.1"/>
    <property type="molecule type" value="Genomic_DNA"/>
</dbReference>
<dbReference type="Gene3D" id="3.90.79.20">
    <property type="match status" value="1"/>
</dbReference>
<evidence type="ECO:0000256" key="3">
    <source>
        <dbReference type="ARBA" id="ARBA00009595"/>
    </source>
</evidence>
<dbReference type="Pfam" id="PF00293">
    <property type="entry name" value="NUDIX"/>
    <property type="match status" value="1"/>
</dbReference>
<dbReference type="EC" id="3.6.1.22" evidence="4"/>
<proteinExistence type="inferred from homology"/>
<dbReference type="Gene3D" id="3.90.79.10">
    <property type="entry name" value="Nucleoside Triphosphate Pyrophosphohydrolase"/>
    <property type="match status" value="1"/>
</dbReference>
<keyword evidence="5" id="KW-0479">Metal-binding</keyword>
<name>A0A5B8I5M5_9RHOB</name>
<dbReference type="InterPro" id="IPR049734">
    <property type="entry name" value="NudC-like_C"/>
</dbReference>
<evidence type="ECO:0000256" key="10">
    <source>
        <dbReference type="RuleBase" id="RU003476"/>
    </source>
</evidence>
<dbReference type="KEGG" id="lit:FPZ52_02655"/>
<accession>A0A5B8I5M5</accession>
<dbReference type="OrthoDB" id="9791656at2"/>
<sequence>MDKVTFARAGFDCAAHLRAKPPVLADLWHAADAKVLPLSGGLLPCDDTAGLRWSPSTDHVDRFDAALFLGISDAGPRFALEVDDPACAADLRDVMARLSPSDASLAATARSLFEWHRRHGFCANCGVRSDIANGGWTRICPTCGAEHYPRTDPVVIMLVTHGNSVLVGRSPGWPDGMYSLLAGFVEPGETVEDAVRREVFEESGVRVGPVKYLVSQPWPFPSSLMLGCAAVAESTGITLDPVELEDACWITREDMMSIVHGGHATMRLGRKGAVARYIVEKWLADELEGIPT</sequence>
<dbReference type="InterPro" id="IPR020084">
    <property type="entry name" value="NUDIX_hydrolase_CS"/>
</dbReference>
<evidence type="ECO:0000256" key="8">
    <source>
        <dbReference type="ARBA" id="ARBA00023027"/>
    </source>
</evidence>
<evidence type="ECO:0000256" key="2">
    <source>
        <dbReference type="ARBA" id="ARBA00001947"/>
    </source>
</evidence>
<dbReference type="NCBIfam" id="NF001299">
    <property type="entry name" value="PRK00241.1"/>
    <property type="match status" value="1"/>
</dbReference>
<dbReference type="InterPro" id="IPR015375">
    <property type="entry name" value="NADH_PPase-like_N"/>
</dbReference>
<keyword evidence="6 10" id="KW-0378">Hydrolase</keyword>
<dbReference type="SUPFAM" id="SSF55811">
    <property type="entry name" value="Nudix"/>
    <property type="match status" value="1"/>
</dbReference>
<dbReference type="AlphaFoldDB" id="A0A5B8I5M5"/>
<protein>
    <recommendedName>
        <fullName evidence="4">NAD(+) diphosphatase</fullName>
        <ecNumber evidence="4">3.6.1.22</ecNumber>
    </recommendedName>
</protein>
<gene>
    <name evidence="12" type="primary">nudC</name>
    <name evidence="12" type="ORF">FPZ52_02655</name>
</gene>
<evidence type="ECO:0000256" key="5">
    <source>
        <dbReference type="ARBA" id="ARBA00022723"/>
    </source>
</evidence>
<dbReference type="GO" id="GO:0110153">
    <property type="term" value="F:RNA NAD-cap (NMN-forming) hydrolase activity"/>
    <property type="evidence" value="ECO:0007669"/>
    <property type="project" value="RHEA"/>
</dbReference>